<evidence type="ECO:0000256" key="1">
    <source>
        <dbReference type="ARBA" id="ARBA00022448"/>
    </source>
</evidence>
<dbReference type="InterPro" id="IPR051909">
    <property type="entry name" value="MFP_Cation_Efflux"/>
</dbReference>
<feature type="domain" description="CusB-like barrel-sandwich hybrid" evidence="3">
    <location>
        <begin position="84"/>
        <end position="181"/>
    </location>
</feature>
<dbReference type="GO" id="GO:0060003">
    <property type="term" value="P:copper ion export"/>
    <property type="evidence" value="ECO:0007669"/>
    <property type="project" value="TreeGrafter"/>
</dbReference>
<comment type="caution">
    <text evidence="4">The sequence shown here is derived from an EMBL/GenBank/DDBJ whole genome shotgun (WGS) entry which is preliminary data.</text>
</comment>
<evidence type="ECO:0000259" key="3">
    <source>
        <dbReference type="Pfam" id="PF25919"/>
    </source>
</evidence>
<evidence type="ECO:0000259" key="2">
    <source>
        <dbReference type="Pfam" id="PF25869"/>
    </source>
</evidence>
<dbReference type="Pfam" id="PF25919">
    <property type="entry name" value="BSH_CusB"/>
    <property type="match status" value="1"/>
</dbReference>
<dbReference type="OrthoDB" id="9806939at2"/>
<dbReference type="Gene3D" id="2.40.420.20">
    <property type="match status" value="1"/>
</dbReference>
<name>A0A4Q7N4A3_9BACT</name>
<dbReference type="GO" id="GO:0015679">
    <property type="term" value="P:plasma membrane copper ion transport"/>
    <property type="evidence" value="ECO:0007669"/>
    <property type="project" value="TreeGrafter"/>
</dbReference>
<organism evidence="4 5">
    <name type="scientific">Pseudobacter ginsenosidimutans</name>
    <dbReference type="NCBI Taxonomy" id="661488"/>
    <lineage>
        <taxon>Bacteria</taxon>
        <taxon>Pseudomonadati</taxon>
        <taxon>Bacteroidota</taxon>
        <taxon>Chitinophagia</taxon>
        <taxon>Chitinophagales</taxon>
        <taxon>Chitinophagaceae</taxon>
        <taxon>Pseudobacter</taxon>
    </lineage>
</organism>
<feature type="domain" description="CusB-like three alpha-helical bundle" evidence="2">
    <location>
        <begin position="118"/>
        <end position="164"/>
    </location>
</feature>
<dbReference type="PANTHER" id="PTHR30097">
    <property type="entry name" value="CATION EFFLUX SYSTEM PROTEIN CUSB"/>
    <property type="match status" value="1"/>
</dbReference>
<reference evidence="4 5" key="1">
    <citation type="submission" date="2019-02" db="EMBL/GenBank/DDBJ databases">
        <title>Genomic Encyclopedia of Type Strains, Phase IV (KMG-IV): sequencing the most valuable type-strain genomes for metagenomic binning, comparative biology and taxonomic classification.</title>
        <authorList>
            <person name="Goeker M."/>
        </authorList>
    </citation>
    <scope>NUCLEOTIDE SEQUENCE [LARGE SCALE GENOMIC DNA]</scope>
    <source>
        <strain evidence="4 5">DSM 18116</strain>
    </source>
</reference>
<gene>
    <name evidence="4" type="ORF">EV199_1693</name>
</gene>
<evidence type="ECO:0000313" key="5">
    <source>
        <dbReference type="Proteomes" id="UP000293874"/>
    </source>
</evidence>
<protein>
    <submittedName>
        <fullName evidence="4">Multidrug efflux pump subunit AcrA (Membrane-fusion protein)</fullName>
    </submittedName>
</protein>
<dbReference type="PANTHER" id="PTHR30097:SF4">
    <property type="entry name" value="SLR6042 PROTEIN"/>
    <property type="match status" value="1"/>
</dbReference>
<dbReference type="Pfam" id="PF25869">
    <property type="entry name" value="3HB_CusB"/>
    <property type="match status" value="1"/>
</dbReference>
<dbReference type="Proteomes" id="UP000293874">
    <property type="component" value="Unassembled WGS sequence"/>
</dbReference>
<dbReference type="InterPro" id="IPR058791">
    <property type="entry name" value="3HB_CusB"/>
</dbReference>
<dbReference type="RefSeq" id="WP_130540158.1">
    <property type="nucleotide sequence ID" value="NZ_CP042431.1"/>
</dbReference>
<dbReference type="InterPro" id="IPR058790">
    <property type="entry name" value="BSH_CusB"/>
</dbReference>
<keyword evidence="5" id="KW-1185">Reference proteome</keyword>
<proteinExistence type="predicted"/>
<dbReference type="EMBL" id="SGXA01000001">
    <property type="protein sequence ID" value="RZS75818.1"/>
    <property type="molecule type" value="Genomic_DNA"/>
</dbReference>
<accession>A0A4Q7N4A3</accession>
<dbReference type="Gene3D" id="6.10.140.730">
    <property type="match status" value="1"/>
</dbReference>
<sequence length="396" mass="43152">MRNSYIVSVIAVVLFFISCKEKTAPAHSGGHKETVIGNDVKQLTQPANQRVIASIPVVKGISGSRIIASEVNGIVNYDTRHQTSISSRVSGRIERLLIKYNYQPVKKGELIMELYSPDLAAAQQELLYLAGTNDDAMLQRAKEKLQLAGMQPAQITAVLRSGKILYRVPVYSPATGYILEKTAAAPVVTVPQTAAPAGDGMSGMGGTGVPVNSSVSAPSATPVLLREGQYVNAGQSIFTIYQSEQLLAGFAFPPAMAAKIRNGQSILFWSDANKTDMFSGKIGLIEPVFRNGENFTLARVYLNQQGFQAGQLLTASVPVVYRNSWWLPKEAVWMQGQQAVVFIRENNVFNPVQIKTGVIDKEWIQVLSDLNGLEIAANAYYLVDSESFIKVHQSLQ</sequence>
<keyword evidence="1" id="KW-0813">Transport</keyword>
<dbReference type="AlphaFoldDB" id="A0A4Q7N4A3"/>
<dbReference type="Gene3D" id="2.40.50.100">
    <property type="match status" value="1"/>
</dbReference>
<dbReference type="GO" id="GO:0030313">
    <property type="term" value="C:cell envelope"/>
    <property type="evidence" value="ECO:0007669"/>
    <property type="project" value="TreeGrafter"/>
</dbReference>
<dbReference type="PROSITE" id="PS51257">
    <property type="entry name" value="PROKAR_LIPOPROTEIN"/>
    <property type="match status" value="1"/>
</dbReference>
<evidence type="ECO:0000313" key="4">
    <source>
        <dbReference type="EMBL" id="RZS75818.1"/>
    </source>
</evidence>